<proteinExistence type="predicted"/>
<dbReference type="AlphaFoldDB" id="A0A0F9MRZ6"/>
<evidence type="ECO:0000313" key="1">
    <source>
        <dbReference type="EMBL" id="KKN08499.1"/>
    </source>
</evidence>
<sequence length="64" mass="7587">MWVYVTHTQTSIVTCAAHREDAEAQGWSFLEYREPTDSFVVGWDCYFEREYRGVTFNPCNRNTD</sequence>
<comment type="caution">
    <text evidence="1">The sequence shown here is derived from an EMBL/GenBank/DDBJ whole genome shotgun (WGS) entry which is preliminary data.</text>
</comment>
<gene>
    <name evidence="1" type="ORF">LCGC14_1056170</name>
</gene>
<reference evidence="1" key="1">
    <citation type="journal article" date="2015" name="Nature">
        <title>Complex archaea that bridge the gap between prokaryotes and eukaryotes.</title>
        <authorList>
            <person name="Spang A."/>
            <person name="Saw J.H."/>
            <person name="Jorgensen S.L."/>
            <person name="Zaremba-Niedzwiedzka K."/>
            <person name="Martijn J."/>
            <person name="Lind A.E."/>
            <person name="van Eijk R."/>
            <person name="Schleper C."/>
            <person name="Guy L."/>
            <person name="Ettema T.J."/>
        </authorList>
    </citation>
    <scope>NUCLEOTIDE SEQUENCE</scope>
</reference>
<dbReference type="EMBL" id="LAZR01004450">
    <property type="protein sequence ID" value="KKN08499.1"/>
    <property type="molecule type" value="Genomic_DNA"/>
</dbReference>
<accession>A0A0F9MRZ6</accession>
<name>A0A0F9MRZ6_9ZZZZ</name>
<organism evidence="1">
    <name type="scientific">marine sediment metagenome</name>
    <dbReference type="NCBI Taxonomy" id="412755"/>
    <lineage>
        <taxon>unclassified sequences</taxon>
        <taxon>metagenomes</taxon>
        <taxon>ecological metagenomes</taxon>
    </lineage>
</organism>
<protein>
    <submittedName>
        <fullName evidence="1">Uncharacterized protein</fullName>
    </submittedName>
</protein>